<dbReference type="Gene3D" id="3.90.1750.20">
    <property type="entry name" value="Putative Large Serine Recombinase, Chain B, Domain 2"/>
    <property type="match status" value="1"/>
</dbReference>
<dbReference type="OrthoDB" id="7277848at2"/>
<dbReference type="PROSITE" id="PS51737">
    <property type="entry name" value="RECOMBINASE_DNA_BIND"/>
    <property type="match status" value="1"/>
</dbReference>
<evidence type="ECO:0000313" key="4">
    <source>
        <dbReference type="EMBL" id="SLN76479.1"/>
    </source>
</evidence>
<dbReference type="SUPFAM" id="SSF53041">
    <property type="entry name" value="Resolvase-like"/>
    <property type="match status" value="1"/>
</dbReference>
<feature type="region of interest" description="Disordered" evidence="1">
    <location>
        <begin position="216"/>
        <end position="238"/>
    </location>
</feature>
<dbReference type="PROSITE" id="PS51736">
    <property type="entry name" value="RECOMBINASES_3"/>
    <property type="match status" value="1"/>
</dbReference>
<dbReference type="InterPro" id="IPR011109">
    <property type="entry name" value="DNA_bind_recombinase_dom"/>
</dbReference>
<evidence type="ECO:0000256" key="1">
    <source>
        <dbReference type="SAM" id="MobiDB-lite"/>
    </source>
</evidence>
<feature type="domain" description="Recombinase" evidence="3">
    <location>
        <begin position="168"/>
        <end position="287"/>
    </location>
</feature>
<evidence type="ECO:0000259" key="3">
    <source>
        <dbReference type="PROSITE" id="PS51737"/>
    </source>
</evidence>
<feature type="region of interest" description="Disordered" evidence="1">
    <location>
        <begin position="282"/>
        <end position="318"/>
    </location>
</feature>
<gene>
    <name evidence="4" type="primary">hin_7</name>
    <name evidence="4" type="ORF">ROA7023_04186</name>
</gene>
<organism evidence="4 5">
    <name type="scientific">Roseisalinus antarcticus</name>
    <dbReference type="NCBI Taxonomy" id="254357"/>
    <lineage>
        <taxon>Bacteria</taxon>
        <taxon>Pseudomonadati</taxon>
        <taxon>Pseudomonadota</taxon>
        <taxon>Alphaproteobacteria</taxon>
        <taxon>Rhodobacterales</taxon>
        <taxon>Roseobacteraceae</taxon>
        <taxon>Roseisalinus</taxon>
    </lineage>
</organism>
<dbReference type="Pfam" id="PF00239">
    <property type="entry name" value="Resolvase"/>
    <property type="match status" value="1"/>
</dbReference>
<accession>A0A1Y5TXV4</accession>
<dbReference type="EMBL" id="FWFZ01000042">
    <property type="protein sequence ID" value="SLN76479.1"/>
    <property type="molecule type" value="Genomic_DNA"/>
</dbReference>
<proteinExistence type="predicted"/>
<dbReference type="InterPro" id="IPR038109">
    <property type="entry name" value="DNA_bind_recomb_sf"/>
</dbReference>
<evidence type="ECO:0000259" key="2">
    <source>
        <dbReference type="PROSITE" id="PS51736"/>
    </source>
</evidence>
<feature type="compositionally biased region" description="Low complexity" evidence="1">
    <location>
        <begin position="282"/>
        <end position="301"/>
    </location>
</feature>
<dbReference type="AlphaFoldDB" id="A0A1Y5TXV4"/>
<dbReference type="SUPFAM" id="SSF109709">
    <property type="entry name" value="KorB DNA-binding domain-like"/>
    <property type="match status" value="1"/>
</dbReference>
<dbReference type="InterPro" id="IPR036162">
    <property type="entry name" value="Resolvase-like_N_sf"/>
</dbReference>
<dbReference type="PANTHER" id="PTHR30461">
    <property type="entry name" value="DNA-INVERTASE FROM LAMBDOID PROPHAGE"/>
    <property type="match status" value="1"/>
</dbReference>
<reference evidence="4 5" key="1">
    <citation type="submission" date="2017-03" db="EMBL/GenBank/DDBJ databases">
        <authorList>
            <person name="Afonso C.L."/>
            <person name="Miller P.J."/>
            <person name="Scott M.A."/>
            <person name="Spackman E."/>
            <person name="Goraichik I."/>
            <person name="Dimitrov K.M."/>
            <person name="Suarez D.L."/>
            <person name="Swayne D.E."/>
        </authorList>
    </citation>
    <scope>NUCLEOTIDE SEQUENCE [LARGE SCALE GENOMIC DNA]</scope>
    <source>
        <strain evidence="4 5">CECT 7023</strain>
    </source>
</reference>
<dbReference type="Pfam" id="PF07508">
    <property type="entry name" value="Recombinase"/>
    <property type="match status" value="1"/>
</dbReference>
<evidence type="ECO:0000313" key="5">
    <source>
        <dbReference type="Proteomes" id="UP000193900"/>
    </source>
</evidence>
<keyword evidence="5" id="KW-1185">Reference proteome</keyword>
<dbReference type="Gene3D" id="3.40.50.1390">
    <property type="entry name" value="Resolvase, N-terminal catalytic domain"/>
    <property type="match status" value="1"/>
</dbReference>
<feature type="domain" description="Resolvase/invertase-type recombinase catalytic" evidence="2">
    <location>
        <begin position="8"/>
        <end position="160"/>
    </location>
</feature>
<dbReference type="PANTHER" id="PTHR30461:SF23">
    <property type="entry name" value="DNA RECOMBINASE-RELATED"/>
    <property type="match status" value="1"/>
</dbReference>
<dbReference type="InterPro" id="IPR050639">
    <property type="entry name" value="SSR_resolvase"/>
</dbReference>
<protein>
    <submittedName>
        <fullName evidence="4">DNA-invertase hin</fullName>
    </submittedName>
</protein>
<dbReference type="CDD" id="cd03768">
    <property type="entry name" value="SR_ResInv"/>
    <property type="match status" value="1"/>
</dbReference>
<dbReference type="RefSeq" id="WP_085880889.1">
    <property type="nucleotide sequence ID" value="NZ_FWFZ01000042.1"/>
</dbReference>
<dbReference type="InterPro" id="IPR006119">
    <property type="entry name" value="Resolv_N"/>
</dbReference>
<dbReference type="Proteomes" id="UP000193900">
    <property type="component" value="Unassembled WGS sequence"/>
</dbReference>
<name>A0A1Y5TXV4_9RHOB</name>
<sequence>MSGKPNIRCAIYTRKSSDEGLDQEFNSLDAQHEACAAYISSQRHEGWRLVNDRYDDGGLSGGTLERAALQRLMTEIEAGRIRMVVVYKIDRLTRSLADFVRLVERLDAAGCSFVSVTQAFNTSSSMGRLTLNVLLSFAQFEREVTAERIRDKISASKKKGLWMGGTLPLGYDRHPDKDRRELVVNPTEAETVRALFQLYADAPNLKTLEIAAHQRGLRPRQGRLASGRAHTPPTFSRGQLHYMLTNPVYRGRIRHKEKVYPGKHPPIIDDVLWQDVQTALMTASGRPRSRSASSPGSGAATSDEDLVRADQSSTPLPANLLTGLLRDETGDRLTPTHTVRSGRRYRYYVSNRLISGGADPSGWRIPAAPLERRVVGSVADHLRRAADKYQLGVAVDAADLMPLAARANAFADKILSSPTLIADLIVDGKVTREGLSLTLDRTVLATQLAVAEIALDPDLHRVATSHIMRRRGSEIKIVTSSMVGDSDTGPDATLINALAEAHHWSVQLRSGTQLADLTRTTGLAQSHIRRRSRLAFLSPDIQAAILAGKQPCDLTLERLVRAGVALDWDEQRQNLGFSS</sequence>
<dbReference type="GO" id="GO:0003677">
    <property type="term" value="F:DNA binding"/>
    <property type="evidence" value="ECO:0007669"/>
    <property type="project" value="InterPro"/>
</dbReference>
<dbReference type="SMART" id="SM00857">
    <property type="entry name" value="Resolvase"/>
    <property type="match status" value="1"/>
</dbReference>
<dbReference type="GO" id="GO:0000150">
    <property type="term" value="F:DNA strand exchange activity"/>
    <property type="evidence" value="ECO:0007669"/>
    <property type="project" value="InterPro"/>
</dbReference>